<protein>
    <submittedName>
        <fullName evidence="2">Protein MMS22-like</fullName>
    </submittedName>
</protein>
<gene>
    <name evidence="2" type="primary">MMS22L_0</name>
    <name evidence="2" type="ORF">GWK47_044689</name>
</gene>
<dbReference type="PANTHER" id="PTHR28547:SF1">
    <property type="entry name" value="PROTEIN MMS22-LIKE"/>
    <property type="match status" value="1"/>
</dbReference>
<dbReference type="EMBL" id="JACEEZ010009752">
    <property type="protein sequence ID" value="KAG0722311.1"/>
    <property type="molecule type" value="Genomic_DNA"/>
</dbReference>
<dbReference type="GO" id="GO:0043596">
    <property type="term" value="C:nuclear replication fork"/>
    <property type="evidence" value="ECO:0007669"/>
    <property type="project" value="TreeGrafter"/>
</dbReference>
<evidence type="ECO:0000259" key="1">
    <source>
        <dbReference type="Pfam" id="PF14910"/>
    </source>
</evidence>
<dbReference type="InterPro" id="IPR029425">
    <property type="entry name" value="MMS22L_N"/>
</dbReference>
<dbReference type="OrthoDB" id="8193282at2759"/>
<organism evidence="2 3">
    <name type="scientific">Chionoecetes opilio</name>
    <name type="common">Atlantic snow crab</name>
    <name type="synonym">Cancer opilio</name>
    <dbReference type="NCBI Taxonomy" id="41210"/>
    <lineage>
        <taxon>Eukaryota</taxon>
        <taxon>Metazoa</taxon>
        <taxon>Ecdysozoa</taxon>
        <taxon>Arthropoda</taxon>
        <taxon>Crustacea</taxon>
        <taxon>Multicrustacea</taxon>
        <taxon>Malacostraca</taxon>
        <taxon>Eumalacostraca</taxon>
        <taxon>Eucarida</taxon>
        <taxon>Decapoda</taxon>
        <taxon>Pleocyemata</taxon>
        <taxon>Brachyura</taxon>
        <taxon>Eubrachyura</taxon>
        <taxon>Majoidea</taxon>
        <taxon>Majidae</taxon>
        <taxon>Chionoecetes</taxon>
    </lineage>
</organism>
<sequence length="278" mass="29430">MDAGIGDKTGGGWLEQVRSRTLGVVKSGSPEWRQMRGRVFSKFHGRKMCELTPTGLHNTISLFLTLAATTTDSPDVISKLGEQLSLVPTSSPSKCRVVWRGLLAAALLLVEKGCEVTQVAERLSPLVAAVCHQLARDSPQRRELGQLLILYAEGVQEVFEHSHDLGLAQHSLICEYPGECWLPPCCSIQYVSAHQFFFSHNGSATGGGGTAARAPHDNSVPPPPGHGCRGGVGVVLPHAAAAEVKVTVGAMDVALGRVLRLSAHPDTITAGECGGLCD</sequence>
<evidence type="ECO:0000313" key="3">
    <source>
        <dbReference type="Proteomes" id="UP000770661"/>
    </source>
</evidence>
<name>A0A8J5CVJ0_CHIOP</name>
<dbReference type="Pfam" id="PF14910">
    <property type="entry name" value="MMS22L_N"/>
    <property type="match status" value="1"/>
</dbReference>
<dbReference type="Proteomes" id="UP000770661">
    <property type="component" value="Unassembled WGS sequence"/>
</dbReference>
<dbReference type="GO" id="GO:0031297">
    <property type="term" value="P:replication fork processing"/>
    <property type="evidence" value="ECO:0007669"/>
    <property type="project" value="InterPro"/>
</dbReference>
<evidence type="ECO:0000313" key="2">
    <source>
        <dbReference type="EMBL" id="KAG0722311.1"/>
    </source>
</evidence>
<accession>A0A8J5CVJ0</accession>
<dbReference type="InterPro" id="IPR042320">
    <property type="entry name" value="MMS22-like"/>
</dbReference>
<comment type="caution">
    <text evidence="2">The sequence shown here is derived from an EMBL/GenBank/DDBJ whole genome shotgun (WGS) entry which is preliminary data.</text>
</comment>
<dbReference type="GO" id="GO:0000724">
    <property type="term" value="P:double-strand break repair via homologous recombination"/>
    <property type="evidence" value="ECO:0007669"/>
    <property type="project" value="InterPro"/>
</dbReference>
<dbReference type="PANTHER" id="PTHR28547">
    <property type="entry name" value="PROTEIN MMS22-LIKE"/>
    <property type="match status" value="1"/>
</dbReference>
<reference evidence="2" key="1">
    <citation type="submission" date="2020-07" db="EMBL/GenBank/DDBJ databases">
        <title>The High-quality genome of the commercially important snow crab, Chionoecetes opilio.</title>
        <authorList>
            <person name="Jeong J.-H."/>
            <person name="Ryu S."/>
        </authorList>
    </citation>
    <scope>NUCLEOTIDE SEQUENCE</scope>
    <source>
        <strain evidence="2">MADBK_172401_WGS</strain>
        <tissue evidence="2">Digestive gland</tissue>
    </source>
</reference>
<feature type="domain" description="Protein MMS22-like N-terminal" evidence="1">
    <location>
        <begin position="26"/>
        <end position="187"/>
    </location>
</feature>
<dbReference type="AlphaFoldDB" id="A0A8J5CVJ0"/>
<proteinExistence type="predicted"/>
<keyword evidence="3" id="KW-1185">Reference proteome</keyword>